<dbReference type="SUPFAM" id="SSF53335">
    <property type="entry name" value="S-adenosyl-L-methionine-dependent methyltransferases"/>
    <property type="match status" value="1"/>
</dbReference>
<proteinExistence type="predicted"/>
<dbReference type="InterPro" id="IPR053223">
    <property type="entry name" value="Prob_Methyltransferase"/>
</dbReference>
<dbReference type="Pfam" id="PF08241">
    <property type="entry name" value="Methyltransf_11"/>
    <property type="match status" value="1"/>
</dbReference>
<evidence type="ECO:0000313" key="5">
    <source>
        <dbReference type="Proteomes" id="UP000030748"/>
    </source>
</evidence>
<evidence type="ECO:0000259" key="3">
    <source>
        <dbReference type="Pfam" id="PF08241"/>
    </source>
</evidence>
<keyword evidence="2" id="KW-0472">Membrane</keyword>
<dbReference type="OrthoDB" id="2013972at2759"/>
<feature type="transmembrane region" description="Helical" evidence="2">
    <location>
        <begin position="20"/>
        <end position="39"/>
    </location>
</feature>
<keyword evidence="2" id="KW-0812">Transmembrane</keyword>
<dbReference type="PANTHER" id="PTHR44067:SF10">
    <property type="entry name" value="S-ADENOSYL-L-METHIONINE-DEPENDENT METHYLTRANSFERASE SUPERFAMILY PROTEIN"/>
    <property type="match status" value="1"/>
</dbReference>
<dbReference type="InterPro" id="IPR029063">
    <property type="entry name" value="SAM-dependent_MTases_sf"/>
</dbReference>
<dbReference type="KEGG" id="egt:105962611"/>
<dbReference type="Proteomes" id="UP000030748">
    <property type="component" value="Unassembled WGS sequence"/>
</dbReference>
<feature type="coiled-coil region" evidence="1">
    <location>
        <begin position="72"/>
        <end position="120"/>
    </location>
</feature>
<dbReference type="InterPro" id="IPR013216">
    <property type="entry name" value="Methyltransf_11"/>
</dbReference>
<keyword evidence="5" id="KW-1185">Reference proteome</keyword>
<reference evidence="4 5" key="1">
    <citation type="journal article" date="2013" name="Proc. Natl. Acad. Sci. U.S.A.">
        <title>Fine-scale variation in meiotic recombination in Mimulus inferred from population shotgun sequencing.</title>
        <authorList>
            <person name="Hellsten U."/>
            <person name="Wright K.M."/>
            <person name="Jenkins J."/>
            <person name="Shu S."/>
            <person name="Yuan Y."/>
            <person name="Wessler S.R."/>
            <person name="Schmutz J."/>
            <person name="Willis J.H."/>
            <person name="Rokhsar D.S."/>
        </authorList>
    </citation>
    <scope>NUCLEOTIDE SEQUENCE [LARGE SCALE GENOMIC DNA]</scope>
    <source>
        <strain evidence="5">cv. DUN x IM62</strain>
    </source>
</reference>
<dbReference type="GO" id="GO:0009820">
    <property type="term" value="P:alkaloid metabolic process"/>
    <property type="evidence" value="ECO:0007669"/>
    <property type="project" value="UniProtKB-KW"/>
</dbReference>
<evidence type="ECO:0000256" key="2">
    <source>
        <dbReference type="SAM" id="Phobius"/>
    </source>
</evidence>
<evidence type="ECO:0000313" key="4">
    <source>
        <dbReference type="EMBL" id="EYU33234.1"/>
    </source>
</evidence>
<dbReference type="EMBL" id="KI630784">
    <property type="protein sequence ID" value="EYU33234.1"/>
    <property type="molecule type" value="Genomic_DNA"/>
</dbReference>
<dbReference type="AlphaFoldDB" id="A0A022QZZ1"/>
<evidence type="ECO:0000256" key="1">
    <source>
        <dbReference type="SAM" id="Coils"/>
    </source>
</evidence>
<keyword evidence="2" id="KW-1133">Transmembrane helix</keyword>
<accession>A0A022QZZ1</accession>
<keyword evidence="1" id="KW-0175">Coiled coil</keyword>
<sequence>MGGEDSTPRKQAFPQSQMKYKFKILLLIVLTNLLTFYIFTGNNSYSNFQNPISRISGGGACDSAAAALILKLNATIDELAASRSEISQLRKQLKSSHSQTEELINELSQLNAAVERAAAASDRPTTAATKSTFDNLLADVSDEAKFAVGPHKLPLGYNPRMGSDEIYFSVGGGCLNHKEDLEKYMSYQVGGECPVDDSLSQTLMLMGCEPLPRRRCHPKSPANYVEPNPLPKSLWATPPDTSIIWDPYTCKNYTCLTNRRKTPGIYDCKDCFELDGREKTRWLYDNGGLDYGIDQVLEMKPRGTIRIGLDIGGGSGSFAARMRERNVTIVTTSMNFDGPFNSFISSRGLISMHVSVSQRFPFFENTLDIVHSMHVLSNWIPDTMLEFTLYDIYRVLRPGGLFWLDRFFCFGSQLNSTYVPMFDRVGFRKLRWNTGMKVDRGLDKNEWYFSALLEKPMT</sequence>
<dbReference type="eggNOG" id="ENOG502QRJP">
    <property type="taxonomic scope" value="Eukaryota"/>
</dbReference>
<dbReference type="PANTHER" id="PTHR44067">
    <property type="entry name" value="S-ADENOSYL-L-METHIONINE-DEPENDENT METHYLTRANSFERASE SUPERFAMILY PROTEIN-RELATED"/>
    <property type="match status" value="1"/>
</dbReference>
<dbReference type="STRING" id="4155.A0A022QZZ1"/>
<organism evidence="4 5">
    <name type="scientific">Erythranthe guttata</name>
    <name type="common">Yellow monkey flower</name>
    <name type="synonym">Mimulus guttatus</name>
    <dbReference type="NCBI Taxonomy" id="4155"/>
    <lineage>
        <taxon>Eukaryota</taxon>
        <taxon>Viridiplantae</taxon>
        <taxon>Streptophyta</taxon>
        <taxon>Embryophyta</taxon>
        <taxon>Tracheophyta</taxon>
        <taxon>Spermatophyta</taxon>
        <taxon>Magnoliopsida</taxon>
        <taxon>eudicotyledons</taxon>
        <taxon>Gunneridae</taxon>
        <taxon>Pentapetalae</taxon>
        <taxon>asterids</taxon>
        <taxon>lamiids</taxon>
        <taxon>Lamiales</taxon>
        <taxon>Phrymaceae</taxon>
        <taxon>Erythranthe</taxon>
    </lineage>
</organism>
<dbReference type="GO" id="GO:0008757">
    <property type="term" value="F:S-adenosylmethionine-dependent methyltransferase activity"/>
    <property type="evidence" value="ECO:0007669"/>
    <property type="project" value="InterPro"/>
</dbReference>
<dbReference type="PhylomeDB" id="A0A022QZZ1"/>
<dbReference type="Gene3D" id="3.40.50.150">
    <property type="entry name" value="Vaccinia Virus protein VP39"/>
    <property type="match status" value="1"/>
</dbReference>
<gene>
    <name evidence="4" type="ORF">MIMGU_mgv1a026970mg</name>
</gene>
<protein>
    <recommendedName>
        <fullName evidence="3">Methyltransferase type 11 domain-containing protein</fullName>
    </recommendedName>
</protein>
<name>A0A022QZZ1_ERYGU</name>
<feature type="domain" description="Methyltransferase type 11" evidence="3">
    <location>
        <begin position="309"/>
        <end position="403"/>
    </location>
</feature>
<dbReference type="OMA" id="FNKLRWN"/>